<feature type="region of interest" description="Disordered" evidence="1">
    <location>
        <begin position="621"/>
        <end position="663"/>
    </location>
</feature>
<feature type="region of interest" description="Disordered" evidence="1">
    <location>
        <begin position="547"/>
        <end position="566"/>
    </location>
</feature>
<feature type="compositionally biased region" description="Low complexity" evidence="1">
    <location>
        <begin position="320"/>
        <end position="332"/>
    </location>
</feature>
<feature type="compositionally biased region" description="Low complexity" evidence="1">
    <location>
        <begin position="446"/>
        <end position="460"/>
    </location>
</feature>
<feature type="region of interest" description="Disordered" evidence="1">
    <location>
        <begin position="808"/>
        <end position="861"/>
    </location>
</feature>
<feature type="region of interest" description="Disordered" evidence="1">
    <location>
        <begin position="705"/>
        <end position="725"/>
    </location>
</feature>
<evidence type="ECO:0000313" key="2">
    <source>
        <dbReference type="EMBL" id="KAG2452826.1"/>
    </source>
</evidence>
<reference evidence="2" key="1">
    <citation type="journal article" date="2020" name="bioRxiv">
        <title>Comparative genomics of Chlamydomonas.</title>
        <authorList>
            <person name="Craig R.J."/>
            <person name="Hasan A.R."/>
            <person name="Ness R.W."/>
            <person name="Keightley P.D."/>
        </authorList>
    </citation>
    <scope>NUCLEOTIDE SEQUENCE</scope>
    <source>
        <strain evidence="2">CCAP 11/173</strain>
    </source>
</reference>
<proteinExistence type="predicted"/>
<gene>
    <name evidence="2" type="ORF">HYH02_002172</name>
</gene>
<keyword evidence="3" id="KW-1185">Reference proteome</keyword>
<name>A0A836BAM9_9CHLO</name>
<protein>
    <submittedName>
        <fullName evidence="2">Uncharacterized protein</fullName>
    </submittedName>
</protein>
<dbReference type="Proteomes" id="UP000613740">
    <property type="component" value="Unassembled WGS sequence"/>
</dbReference>
<sequence>MRRFWTPDVVVQGGNDTAWSNWPRLDFNFASRDRLLLLPGITLTFRRLAILNIFSRSQQSYDYFASTSSSSIGSSSNGSSIQPAVVWVDVVDRRLLCPPLPGVVDTWRATPRPVTAAGGIVGSSSTTTSGSGGQDDQQSVTLDTTPVCDDAAGASGVSGRCFTPVMRAADVQADTSQGFRIGWNNTLTLCEQFLPDACIQQQGLEGCYLTSIEALLAQRAQSQQTTESKSSEGSGGGGGGLSPGAQTGLIVGFVVGGVLLAAGVALCLWQRQRRSDGEAVVAGHVLAAYASHDKDGTAGHEDLESGMRRGDTANTRGRPSTTLHHAASSGAASAGGAGLASGHVSNANGGGGGTKGRRGSSADAGTIDSSCPITDCTTHGSGGLRASAQASAEVSALGGACAGAAALGLGGSTSGEVAAALAAAGVRSGDWRAAVAAVAAKAGGQQQQQQQQQQQAQAGQPGDSEGSIGSGMLVLGGASSSRMAALGGSASGNLGAGAGRASSAAPNAANASTNPLFSLPEVEQGAASGDAAGSAAAGTPRAAAAAAAAGAGPNEPRAGTHAAGAAGPGSVLISTTAAATAATGPPGGGAAAAAAAGPADGSMQSAGSLKLLMRLRSLIHRGGSRTPTTAGGTTGSGSGAAAASSGSLQPKRAKSATLSDGKAGGIGGAAVGSHISGAPSGDARAASAGMHGLAAMLKSLRLGHGATSDGGSSGADSTPTAAGAGTSGARAAAAAAMSGQAGAGGPLSGAGARDAMRPPTRLSFQVSLASGDAHAHALAAARGSNASAASGVTGRPSLCEMQRELERIEGELHKEDNKRSRSKGTAAHTRSGRPSLGSRPPNPGAAAGAANSPAARNVMDS</sequence>
<feature type="compositionally biased region" description="Basic and acidic residues" evidence="1">
    <location>
        <begin position="294"/>
        <end position="311"/>
    </location>
</feature>
<feature type="region of interest" description="Disordered" evidence="1">
    <location>
        <begin position="117"/>
        <end position="141"/>
    </location>
</feature>
<organism evidence="2 3">
    <name type="scientific">Chlamydomonas schloesseri</name>
    <dbReference type="NCBI Taxonomy" id="2026947"/>
    <lineage>
        <taxon>Eukaryota</taxon>
        <taxon>Viridiplantae</taxon>
        <taxon>Chlorophyta</taxon>
        <taxon>core chlorophytes</taxon>
        <taxon>Chlorophyceae</taxon>
        <taxon>CS clade</taxon>
        <taxon>Chlamydomonadales</taxon>
        <taxon>Chlamydomonadaceae</taxon>
        <taxon>Chlamydomonas</taxon>
    </lineage>
</organism>
<feature type="region of interest" description="Disordered" evidence="1">
    <location>
        <begin position="446"/>
        <end position="472"/>
    </location>
</feature>
<feature type="compositionally biased region" description="Low complexity" evidence="1">
    <location>
        <begin position="844"/>
        <end position="861"/>
    </location>
</feature>
<evidence type="ECO:0000256" key="1">
    <source>
        <dbReference type="SAM" id="MobiDB-lite"/>
    </source>
</evidence>
<dbReference type="EMBL" id="JAEHOD010000004">
    <property type="protein sequence ID" value="KAG2452826.1"/>
    <property type="molecule type" value="Genomic_DNA"/>
</dbReference>
<comment type="caution">
    <text evidence="2">The sequence shown here is derived from an EMBL/GenBank/DDBJ whole genome shotgun (WGS) entry which is preliminary data.</text>
</comment>
<accession>A0A836BAM9</accession>
<feature type="compositionally biased region" description="Basic and acidic residues" evidence="1">
    <location>
        <begin position="808"/>
        <end position="819"/>
    </location>
</feature>
<evidence type="ECO:0000313" key="3">
    <source>
        <dbReference type="Proteomes" id="UP000613740"/>
    </source>
</evidence>
<dbReference type="AlphaFoldDB" id="A0A836BAM9"/>
<dbReference type="OrthoDB" id="549362at2759"/>
<feature type="region of interest" description="Disordered" evidence="1">
    <location>
        <begin position="294"/>
        <end position="374"/>
    </location>
</feature>